<dbReference type="PROSITE" id="PS51379">
    <property type="entry name" value="4FE4S_FER_2"/>
    <property type="match status" value="2"/>
</dbReference>
<dbReference type="InterPro" id="IPR045169">
    <property type="entry name" value="NO2/SO3_Rdtase_4Fe4S_prot"/>
</dbReference>
<dbReference type="SUPFAM" id="SSF56014">
    <property type="entry name" value="Nitrite and sulphite reductase 4Fe-4S domain-like"/>
    <property type="match status" value="1"/>
</dbReference>
<dbReference type="GO" id="GO:0046872">
    <property type="term" value="F:metal ion binding"/>
    <property type="evidence" value="ECO:0007669"/>
    <property type="project" value="UniProtKB-KW"/>
</dbReference>
<dbReference type="GO" id="GO:0009337">
    <property type="term" value="C:sulfite reductase complex (NADPH)"/>
    <property type="evidence" value="ECO:0007669"/>
    <property type="project" value="TreeGrafter"/>
</dbReference>
<dbReference type="Gene3D" id="3.30.70.3340">
    <property type="match status" value="1"/>
</dbReference>
<evidence type="ECO:0000313" key="7">
    <source>
        <dbReference type="Proteomes" id="UP000028542"/>
    </source>
</evidence>
<accession>A0A084J8E7</accession>
<evidence type="ECO:0000313" key="6">
    <source>
        <dbReference type="EMBL" id="KEZ85231.1"/>
    </source>
</evidence>
<dbReference type="SUPFAM" id="SSF54862">
    <property type="entry name" value="4Fe-4S ferredoxins"/>
    <property type="match status" value="1"/>
</dbReference>
<evidence type="ECO:0000256" key="1">
    <source>
        <dbReference type="ARBA" id="ARBA00022485"/>
    </source>
</evidence>
<organism evidence="6 7">
    <name type="scientific">Clostridium sulfidigenes</name>
    <dbReference type="NCBI Taxonomy" id="318464"/>
    <lineage>
        <taxon>Bacteria</taxon>
        <taxon>Bacillati</taxon>
        <taxon>Bacillota</taxon>
        <taxon>Clostridia</taxon>
        <taxon>Eubacteriales</taxon>
        <taxon>Clostridiaceae</taxon>
        <taxon>Clostridium</taxon>
    </lineage>
</organism>
<keyword evidence="2" id="KW-0479">Metal-binding</keyword>
<keyword evidence="3" id="KW-0408">Iron</keyword>
<protein>
    <submittedName>
        <fullName evidence="6">(4Fe-4S)-binding protein</fullName>
    </submittedName>
</protein>
<keyword evidence="7" id="KW-1185">Reference proteome</keyword>
<dbReference type="GO" id="GO:0020037">
    <property type="term" value="F:heme binding"/>
    <property type="evidence" value="ECO:0007669"/>
    <property type="project" value="InterPro"/>
</dbReference>
<dbReference type="Pfam" id="PF03460">
    <property type="entry name" value="NIR_SIR_ferr"/>
    <property type="match status" value="1"/>
</dbReference>
<dbReference type="InterPro" id="IPR005117">
    <property type="entry name" value="NiRdtase/SiRdtase_haem-b_fer"/>
</dbReference>
<proteinExistence type="predicted"/>
<dbReference type="RefSeq" id="WP_035134974.1">
    <property type="nucleotide sequence ID" value="NZ_JPMD01000039.1"/>
</dbReference>
<keyword evidence="1" id="KW-0004">4Fe-4S</keyword>
<dbReference type="EMBL" id="JPMD01000039">
    <property type="protein sequence ID" value="KEZ85231.1"/>
    <property type="molecule type" value="Genomic_DNA"/>
</dbReference>
<evidence type="ECO:0000256" key="3">
    <source>
        <dbReference type="ARBA" id="ARBA00023004"/>
    </source>
</evidence>
<dbReference type="AlphaFoldDB" id="A0A084J8E7"/>
<dbReference type="PANTHER" id="PTHR11493:SF54">
    <property type="entry name" value="ANAEROBIC SULFITE REDUCTASE SUBUNIT C"/>
    <property type="match status" value="1"/>
</dbReference>
<gene>
    <name evidence="6" type="ORF">IO99_16010</name>
</gene>
<dbReference type="Pfam" id="PF00037">
    <property type="entry name" value="Fer4"/>
    <property type="match status" value="1"/>
</dbReference>
<evidence type="ECO:0000256" key="2">
    <source>
        <dbReference type="ARBA" id="ARBA00022723"/>
    </source>
</evidence>
<dbReference type="InterPro" id="IPR006067">
    <property type="entry name" value="NO2/SO3_Rdtase_4Fe4S_dom"/>
</dbReference>
<reference evidence="6 7" key="1">
    <citation type="submission" date="2014-07" db="EMBL/GenBank/DDBJ databases">
        <title>Draft genome of Clostridium sulfidigenes 113A isolated from sediments associated with methane hydrate from Krishna Godavari basin.</title>
        <authorList>
            <person name="Honkalas V.S."/>
            <person name="Dabir A.P."/>
            <person name="Arora P."/>
            <person name="Dhakephalkar P.K."/>
        </authorList>
    </citation>
    <scope>NUCLEOTIDE SEQUENCE [LARGE SCALE GENOMIC DNA]</scope>
    <source>
        <strain evidence="6 7">113A</strain>
    </source>
</reference>
<name>A0A084J8E7_9CLOT</name>
<dbReference type="GO" id="GO:0000103">
    <property type="term" value="P:sulfate assimilation"/>
    <property type="evidence" value="ECO:0007669"/>
    <property type="project" value="TreeGrafter"/>
</dbReference>
<comment type="caution">
    <text evidence="6">The sequence shown here is derived from an EMBL/GenBank/DDBJ whole genome shotgun (WGS) entry which is preliminary data.</text>
</comment>
<sequence>MAIIASAEEKSKLKGQGFLPQRDGIHFACRVITEDGCLNSKETRVLSEIAEKYGRGYMSYTTRLTVEIPWIRFEDIEKVKEELSDAGLEAGGTGPRVRPVVACKGTVCIFGLLDTQELSRKIHERFYKGYYNVLLPHKFKIGIGGCPNNCIKPDLNDFGIMGQRVPDCNKDLCLGCKKCSVEEACKKGAAKVINGKLQIDREKCTNCGLCIDKCHFGSMVCKKDGVKLFIGGKWGKTPRRGEPLKGIYLYDEAMNIIEKAILYYRDNGKTGERFGDMVERIGFEEVSRGILGNEILKEKEEILKAEVHTKRNYSC</sequence>
<dbReference type="GO" id="GO:0050311">
    <property type="term" value="F:sulfite reductase (ferredoxin) activity"/>
    <property type="evidence" value="ECO:0007669"/>
    <property type="project" value="TreeGrafter"/>
</dbReference>
<dbReference type="eggNOG" id="COG2221">
    <property type="taxonomic scope" value="Bacteria"/>
</dbReference>
<dbReference type="Gene3D" id="3.30.413.10">
    <property type="entry name" value="Sulfite Reductase Hemoprotein, domain 1"/>
    <property type="match status" value="1"/>
</dbReference>
<dbReference type="Gene3D" id="3.30.70.20">
    <property type="match status" value="1"/>
</dbReference>
<dbReference type="InterPro" id="IPR036136">
    <property type="entry name" value="Nit/Sulf_reduc_fer-like_dom_sf"/>
</dbReference>
<dbReference type="GO" id="GO:0016002">
    <property type="term" value="F:sulfite reductase activity"/>
    <property type="evidence" value="ECO:0007669"/>
    <property type="project" value="TreeGrafter"/>
</dbReference>
<dbReference type="SUPFAM" id="SSF55124">
    <property type="entry name" value="Nitrite/Sulfite reductase N-terminal domain-like"/>
    <property type="match status" value="1"/>
</dbReference>
<evidence type="ECO:0000259" key="5">
    <source>
        <dbReference type="PROSITE" id="PS51379"/>
    </source>
</evidence>
<feature type="domain" description="4Fe-4S ferredoxin-type" evidence="5">
    <location>
        <begin position="195"/>
        <end position="224"/>
    </location>
</feature>
<dbReference type="Pfam" id="PF01077">
    <property type="entry name" value="NIR_SIR"/>
    <property type="match status" value="1"/>
</dbReference>
<dbReference type="Proteomes" id="UP000028542">
    <property type="component" value="Unassembled WGS sequence"/>
</dbReference>
<dbReference type="PANTHER" id="PTHR11493">
    <property type="entry name" value="SULFITE REDUCTASE [NADPH] SUBUNIT BETA-RELATED"/>
    <property type="match status" value="1"/>
</dbReference>
<dbReference type="InterPro" id="IPR045854">
    <property type="entry name" value="NO2/SO3_Rdtase_4Fe4S_sf"/>
</dbReference>
<keyword evidence="4" id="KW-0411">Iron-sulfur</keyword>
<dbReference type="InterPro" id="IPR017896">
    <property type="entry name" value="4Fe4S_Fe-S-bd"/>
</dbReference>
<feature type="domain" description="4Fe-4S ferredoxin-type" evidence="5">
    <location>
        <begin position="164"/>
        <end position="194"/>
    </location>
</feature>
<dbReference type="GO" id="GO:0051539">
    <property type="term" value="F:4 iron, 4 sulfur cluster binding"/>
    <property type="evidence" value="ECO:0007669"/>
    <property type="project" value="UniProtKB-KW"/>
</dbReference>
<dbReference type="STRING" id="318464.IO99_16010"/>
<evidence type="ECO:0000256" key="4">
    <source>
        <dbReference type="ARBA" id="ARBA00023014"/>
    </source>
</evidence>